<dbReference type="AlphaFoldDB" id="A0A8C2YAU7"/>
<dbReference type="GO" id="GO:0036126">
    <property type="term" value="C:sperm flagellum"/>
    <property type="evidence" value="ECO:0007669"/>
    <property type="project" value="Ensembl"/>
</dbReference>
<name>A0A8C2YAU7_COTJA</name>
<sequence>MEELTGSRYRGRTERGRMEGWGTYTLPTGTQYRGELRDGTFHGRGELLFPDGGTFRALWRRGVQCEGKFTFADGLEYAAERWEYCDGYDRRFYSEICSGLRPAGNSQITNLDPPRQIPDGCYDCGDGFYNPKTRIVNDYERRFLRYADDEEHEWIIRTCRKAEDIVSEQKPGP</sequence>
<keyword evidence="3" id="KW-0677">Repeat</keyword>
<evidence type="ECO:0000256" key="1">
    <source>
        <dbReference type="ARBA" id="ARBA00004230"/>
    </source>
</evidence>
<dbReference type="InterPro" id="IPR042814">
    <property type="entry name" value="Morn5"/>
</dbReference>
<dbReference type="PANTHER" id="PTHR46437">
    <property type="entry name" value="MORN REPEAT-CONTAINING PROTEIN 5"/>
    <property type="match status" value="1"/>
</dbReference>
<dbReference type="Ensembl" id="ENSCJPT00005018446.1">
    <property type="protein sequence ID" value="ENSCJPP00005012771.1"/>
    <property type="gene ID" value="ENSCJPG00005010851.1"/>
</dbReference>
<dbReference type="SMART" id="SM00698">
    <property type="entry name" value="MORN"/>
    <property type="match status" value="2"/>
</dbReference>
<dbReference type="Pfam" id="PF02493">
    <property type="entry name" value="MORN"/>
    <property type="match status" value="3"/>
</dbReference>
<proteinExistence type="predicted"/>
<dbReference type="GeneTree" id="ENSGT00390000018089"/>
<gene>
    <name evidence="7" type="primary">MORN5</name>
</gene>
<dbReference type="PANTHER" id="PTHR46437:SF1">
    <property type="entry name" value="MORN REPEAT-CONTAINING PROTEIN 5"/>
    <property type="match status" value="1"/>
</dbReference>
<reference evidence="7" key="3">
    <citation type="submission" date="2025-09" db="UniProtKB">
        <authorList>
            <consortium name="Ensembl"/>
        </authorList>
    </citation>
    <scope>IDENTIFICATION</scope>
</reference>
<reference evidence="7" key="1">
    <citation type="submission" date="2015-11" db="EMBL/GenBank/DDBJ databases">
        <authorList>
            <consortium name="International Coturnix japonica Genome Analysis Consortium"/>
            <person name="Warren W."/>
            <person name="Burt D.W."/>
            <person name="Antin P.B."/>
            <person name="Lanford R."/>
            <person name="Gros J."/>
            <person name="Wilson R.K."/>
        </authorList>
    </citation>
    <scope>NUCLEOTIDE SEQUENCE [LARGE SCALE GENOMIC DNA]</scope>
</reference>
<dbReference type="Gene3D" id="2.20.110.10">
    <property type="entry name" value="Histone H3 K4-specific methyltransferase SET7/9 N-terminal domain"/>
    <property type="match status" value="1"/>
</dbReference>
<dbReference type="SUPFAM" id="SSF82185">
    <property type="entry name" value="Histone H3 K4-specific methyltransferase SET7/9 N-terminal domain"/>
    <property type="match status" value="1"/>
</dbReference>
<evidence type="ECO:0000256" key="6">
    <source>
        <dbReference type="ARBA" id="ARBA00023273"/>
    </source>
</evidence>
<dbReference type="Proteomes" id="UP000694412">
    <property type="component" value="Chromosome 17"/>
</dbReference>
<keyword evidence="5" id="KW-0969">Cilium</keyword>
<keyword evidence="4" id="KW-0282">Flagellum</keyword>
<accession>A0A8C2YAU7</accession>
<evidence type="ECO:0000256" key="5">
    <source>
        <dbReference type="ARBA" id="ARBA00023069"/>
    </source>
</evidence>
<comment type="subcellular location">
    <subcellularLocation>
        <location evidence="1">Cell projection</location>
        <location evidence="1">Cilium</location>
        <location evidence="1">Flagellum</location>
    </subcellularLocation>
</comment>
<evidence type="ECO:0000313" key="7">
    <source>
        <dbReference type="Ensembl" id="ENSCJPP00005012771.1"/>
    </source>
</evidence>
<evidence type="ECO:0000256" key="4">
    <source>
        <dbReference type="ARBA" id="ARBA00022846"/>
    </source>
</evidence>
<evidence type="ECO:0000313" key="8">
    <source>
        <dbReference type="Proteomes" id="UP000694412"/>
    </source>
</evidence>
<keyword evidence="8" id="KW-1185">Reference proteome</keyword>
<dbReference type="InterPro" id="IPR003409">
    <property type="entry name" value="MORN"/>
</dbReference>
<evidence type="ECO:0000256" key="3">
    <source>
        <dbReference type="ARBA" id="ARBA00022737"/>
    </source>
</evidence>
<keyword evidence="6" id="KW-0966">Cell projection</keyword>
<organism evidence="7 8">
    <name type="scientific">Coturnix japonica</name>
    <name type="common">Japanese quail</name>
    <name type="synonym">Coturnix coturnix japonica</name>
    <dbReference type="NCBI Taxonomy" id="93934"/>
    <lineage>
        <taxon>Eukaryota</taxon>
        <taxon>Metazoa</taxon>
        <taxon>Chordata</taxon>
        <taxon>Craniata</taxon>
        <taxon>Vertebrata</taxon>
        <taxon>Euteleostomi</taxon>
        <taxon>Archelosauria</taxon>
        <taxon>Archosauria</taxon>
        <taxon>Dinosauria</taxon>
        <taxon>Saurischia</taxon>
        <taxon>Theropoda</taxon>
        <taxon>Coelurosauria</taxon>
        <taxon>Aves</taxon>
        <taxon>Neognathae</taxon>
        <taxon>Galloanserae</taxon>
        <taxon>Galliformes</taxon>
        <taxon>Phasianidae</taxon>
        <taxon>Perdicinae</taxon>
        <taxon>Coturnix</taxon>
    </lineage>
</organism>
<protein>
    <recommendedName>
        <fullName evidence="2">MORN repeat-containing protein 5</fullName>
    </recommendedName>
</protein>
<reference evidence="7" key="2">
    <citation type="submission" date="2025-08" db="UniProtKB">
        <authorList>
            <consortium name="Ensembl"/>
        </authorList>
    </citation>
    <scope>IDENTIFICATION</scope>
</reference>
<evidence type="ECO:0000256" key="2">
    <source>
        <dbReference type="ARBA" id="ARBA00016322"/>
    </source>
</evidence>